<protein>
    <recommendedName>
        <fullName evidence="3">Transmembrane protein</fullName>
    </recommendedName>
</protein>
<reference evidence="1" key="1">
    <citation type="journal article" date="2023" name="Int. J. Syst. Evol. Microbiol.">
        <title>Sinisalibacter aestuarii sp. nov., isolated from estuarine sediment of the Arakawa River.</title>
        <authorList>
            <person name="Arafat S.T."/>
            <person name="Hirano S."/>
            <person name="Sato A."/>
            <person name="Takeuchi K."/>
            <person name="Yasuda T."/>
            <person name="Terahara T."/>
            <person name="Hamada M."/>
            <person name="Kobayashi T."/>
        </authorList>
    </citation>
    <scope>NUCLEOTIDE SEQUENCE</scope>
    <source>
        <strain evidence="1">B-399</strain>
    </source>
</reference>
<evidence type="ECO:0008006" key="3">
    <source>
        <dbReference type="Google" id="ProtNLM"/>
    </source>
</evidence>
<dbReference type="Proteomes" id="UP001144205">
    <property type="component" value="Unassembled WGS sequence"/>
</dbReference>
<evidence type="ECO:0000313" key="2">
    <source>
        <dbReference type="Proteomes" id="UP001144205"/>
    </source>
</evidence>
<dbReference type="EMBL" id="BROH01000001">
    <property type="protein sequence ID" value="GKY86699.1"/>
    <property type="molecule type" value="Genomic_DNA"/>
</dbReference>
<accession>A0ABQ5LNX0</accession>
<proteinExistence type="predicted"/>
<gene>
    <name evidence="1" type="ORF">STA1M1_05680</name>
</gene>
<evidence type="ECO:0000313" key="1">
    <source>
        <dbReference type="EMBL" id="GKY86699.1"/>
    </source>
</evidence>
<keyword evidence="2" id="KW-1185">Reference proteome</keyword>
<sequence length="90" mass="10310">MPVEISFWVCARFELIDLSVCSATIALVLVRMLDIWWFLQSCGAVCAGFEVRPLRGRFRAILTSADRAIPNPRHPLRMRVQPEAEVPKER</sequence>
<comment type="caution">
    <text evidence="1">The sequence shown here is derived from an EMBL/GenBank/DDBJ whole genome shotgun (WGS) entry which is preliminary data.</text>
</comment>
<name>A0ABQ5LNX0_9RHOB</name>
<organism evidence="1 2">
    <name type="scientific">Sinisalibacter aestuarii</name>
    <dbReference type="NCBI Taxonomy" id="2949426"/>
    <lineage>
        <taxon>Bacteria</taxon>
        <taxon>Pseudomonadati</taxon>
        <taxon>Pseudomonadota</taxon>
        <taxon>Alphaproteobacteria</taxon>
        <taxon>Rhodobacterales</taxon>
        <taxon>Roseobacteraceae</taxon>
        <taxon>Sinisalibacter</taxon>
    </lineage>
</organism>